<organism evidence="1 2">
    <name type="scientific">Angustibacter luteus</name>
    <dbReference type="NCBI Taxonomy" id="658456"/>
    <lineage>
        <taxon>Bacteria</taxon>
        <taxon>Bacillati</taxon>
        <taxon>Actinomycetota</taxon>
        <taxon>Actinomycetes</taxon>
        <taxon>Kineosporiales</taxon>
        <taxon>Kineosporiaceae</taxon>
    </lineage>
</organism>
<proteinExistence type="predicted"/>
<dbReference type="RefSeq" id="WP_345718180.1">
    <property type="nucleotide sequence ID" value="NZ_BAABFP010000008.1"/>
</dbReference>
<protein>
    <submittedName>
        <fullName evidence="1">Uncharacterized protein</fullName>
    </submittedName>
</protein>
<name>A0ABW1JDA9_9ACTN</name>
<gene>
    <name evidence="1" type="ORF">ACFQDO_06115</name>
</gene>
<comment type="caution">
    <text evidence="1">The sequence shown here is derived from an EMBL/GenBank/DDBJ whole genome shotgun (WGS) entry which is preliminary data.</text>
</comment>
<dbReference type="Proteomes" id="UP001596189">
    <property type="component" value="Unassembled WGS sequence"/>
</dbReference>
<accession>A0ABW1JDA9</accession>
<evidence type="ECO:0000313" key="1">
    <source>
        <dbReference type="EMBL" id="MFC6006703.1"/>
    </source>
</evidence>
<sequence>MAQHTEYSVTAVVASNLDLADPGAVHRVLDELADHSPQVLAEGGQHEPGHVLVAVAVLASSLAEAVRQAIELFEPLGAVVEIRAMATSRHDVLYAPAEAAEPHTWHCTCRHCLAASLRHPISSRTHQSD</sequence>
<evidence type="ECO:0000313" key="2">
    <source>
        <dbReference type="Proteomes" id="UP001596189"/>
    </source>
</evidence>
<reference evidence="2" key="1">
    <citation type="journal article" date="2019" name="Int. J. Syst. Evol. Microbiol.">
        <title>The Global Catalogue of Microorganisms (GCM) 10K type strain sequencing project: providing services to taxonomists for standard genome sequencing and annotation.</title>
        <authorList>
            <consortium name="The Broad Institute Genomics Platform"/>
            <consortium name="The Broad Institute Genome Sequencing Center for Infectious Disease"/>
            <person name="Wu L."/>
            <person name="Ma J."/>
        </authorList>
    </citation>
    <scope>NUCLEOTIDE SEQUENCE [LARGE SCALE GENOMIC DNA]</scope>
    <source>
        <strain evidence="2">KACC 14249</strain>
    </source>
</reference>
<dbReference type="EMBL" id="JBHSRD010000003">
    <property type="protein sequence ID" value="MFC6006703.1"/>
    <property type="molecule type" value="Genomic_DNA"/>
</dbReference>
<keyword evidence="2" id="KW-1185">Reference proteome</keyword>